<comment type="similarity">
    <text evidence="1">Belongs to the small GTPase superfamily. Rab family.</text>
</comment>
<evidence type="ECO:0000313" key="3">
    <source>
        <dbReference type="Proteomes" id="UP001470230"/>
    </source>
</evidence>
<dbReference type="NCBIfam" id="TIGR00231">
    <property type="entry name" value="small_GTP"/>
    <property type="match status" value="1"/>
</dbReference>
<dbReference type="InterPro" id="IPR005225">
    <property type="entry name" value="Small_GTP-bd"/>
</dbReference>
<sequence length="203" mass="23121">MTDEITQLKYVIIGASGGGKTSILRRLAEDRFVQGTQSTVGIEYFTYFTTIENHKLKMMLWDTAGQERFYTIAKAYFRAALGVILVFDITDRKTFDQIPRWLRDARLEADPKCVAILIGNKLDLADRRTVSREEAQDFARTHQLEYYETSALNGEGIKEAFMKAATDVLHKVLKGEIVAVTAQETSRQLTPTNEEPEKRECKC</sequence>
<dbReference type="SUPFAM" id="SSF52540">
    <property type="entry name" value="P-loop containing nucleoside triphosphate hydrolases"/>
    <property type="match status" value="1"/>
</dbReference>
<dbReference type="SMART" id="SM00175">
    <property type="entry name" value="RAB"/>
    <property type="match status" value="1"/>
</dbReference>
<dbReference type="SMART" id="SM00174">
    <property type="entry name" value="RHO"/>
    <property type="match status" value="1"/>
</dbReference>
<dbReference type="PROSITE" id="PS51419">
    <property type="entry name" value="RAB"/>
    <property type="match status" value="1"/>
</dbReference>
<dbReference type="Pfam" id="PF00071">
    <property type="entry name" value="Ras"/>
    <property type="match status" value="1"/>
</dbReference>
<keyword evidence="3" id="KW-1185">Reference proteome</keyword>
<dbReference type="PROSITE" id="PS51421">
    <property type="entry name" value="RAS"/>
    <property type="match status" value="1"/>
</dbReference>
<dbReference type="Proteomes" id="UP001470230">
    <property type="component" value="Unassembled WGS sequence"/>
</dbReference>
<name>A0ABR2HIE3_9EUKA</name>
<dbReference type="EMBL" id="JAPFFF010000029">
    <property type="protein sequence ID" value="KAK8846407.1"/>
    <property type="molecule type" value="Genomic_DNA"/>
</dbReference>
<evidence type="ECO:0000313" key="2">
    <source>
        <dbReference type="EMBL" id="KAK8846407.1"/>
    </source>
</evidence>
<dbReference type="PANTHER" id="PTHR47979">
    <property type="entry name" value="DRAB11-RELATED"/>
    <property type="match status" value="1"/>
</dbReference>
<proteinExistence type="inferred from homology"/>
<gene>
    <name evidence="2" type="ORF">M9Y10_020425</name>
</gene>
<comment type="caution">
    <text evidence="2">The sequence shown here is derived from an EMBL/GenBank/DDBJ whole genome shotgun (WGS) entry which is preliminary data.</text>
</comment>
<dbReference type="InterPro" id="IPR050209">
    <property type="entry name" value="Rab_GTPases_membrane_traffic"/>
</dbReference>
<dbReference type="PRINTS" id="PR00449">
    <property type="entry name" value="RASTRNSFRMNG"/>
</dbReference>
<dbReference type="SMART" id="SM00176">
    <property type="entry name" value="RAN"/>
    <property type="match status" value="1"/>
</dbReference>
<dbReference type="InterPro" id="IPR027417">
    <property type="entry name" value="P-loop_NTPase"/>
</dbReference>
<dbReference type="SMART" id="SM00177">
    <property type="entry name" value="ARF"/>
    <property type="match status" value="1"/>
</dbReference>
<dbReference type="SMART" id="SM00173">
    <property type="entry name" value="RAS"/>
    <property type="match status" value="1"/>
</dbReference>
<dbReference type="CDD" id="cd00154">
    <property type="entry name" value="Rab"/>
    <property type="match status" value="1"/>
</dbReference>
<reference evidence="2 3" key="1">
    <citation type="submission" date="2024-04" db="EMBL/GenBank/DDBJ databases">
        <title>Tritrichomonas musculus Genome.</title>
        <authorList>
            <person name="Alves-Ferreira E."/>
            <person name="Grigg M."/>
            <person name="Lorenzi H."/>
            <person name="Galac M."/>
        </authorList>
    </citation>
    <scope>NUCLEOTIDE SEQUENCE [LARGE SCALE GENOMIC DNA]</scope>
    <source>
        <strain evidence="2 3">EAF2021</strain>
    </source>
</reference>
<protein>
    <submittedName>
        <fullName evidence="2">Uncharacterized protein</fullName>
    </submittedName>
</protein>
<evidence type="ECO:0000256" key="1">
    <source>
        <dbReference type="ARBA" id="ARBA00006270"/>
    </source>
</evidence>
<organism evidence="2 3">
    <name type="scientific">Tritrichomonas musculus</name>
    <dbReference type="NCBI Taxonomy" id="1915356"/>
    <lineage>
        <taxon>Eukaryota</taxon>
        <taxon>Metamonada</taxon>
        <taxon>Parabasalia</taxon>
        <taxon>Tritrichomonadida</taxon>
        <taxon>Tritrichomonadidae</taxon>
        <taxon>Tritrichomonas</taxon>
    </lineage>
</organism>
<accession>A0ABR2HIE3</accession>
<dbReference type="InterPro" id="IPR001806">
    <property type="entry name" value="Small_GTPase"/>
</dbReference>
<dbReference type="Gene3D" id="3.40.50.300">
    <property type="entry name" value="P-loop containing nucleotide triphosphate hydrolases"/>
    <property type="match status" value="1"/>
</dbReference>